<dbReference type="SUPFAM" id="SSF109854">
    <property type="entry name" value="DinB/YfiT-like putative metalloenzymes"/>
    <property type="match status" value="1"/>
</dbReference>
<dbReference type="InterPro" id="IPR007837">
    <property type="entry name" value="DinB"/>
</dbReference>
<dbReference type="STRING" id="1703345.A3860_23930"/>
<dbReference type="OrthoDB" id="9811413at2"/>
<dbReference type="Pfam" id="PF05163">
    <property type="entry name" value="DinB"/>
    <property type="match status" value="1"/>
</dbReference>
<organism evidence="4 5">
    <name type="scientific">Niastella vici</name>
    <dbReference type="NCBI Taxonomy" id="1703345"/>
    <lineage>
        <taxon>Bacteria</taxon>
        <taxon>Pseudomonadati</taxon>
        <taxon>Bacteroidota</taxon>
        <taxon>Chitinophagia</taxon>
        <taxon>Chitinophagales</taxon>
        <taxon>Chitinophagaceae</taxon>
        <taxon>Niastella</taxon>
    </lineage>
</organism>
<dbReference type="PANTHER" id="PTHR37302:SF3">
    <property type="entry name" value="DAMAGE-INDUCIBLE PROTEIN DINB"/>
    <property type="match status" value="1"/>
</dbReference>
<feature type="binding site" evidence="3">
    <location>
        <position position="142"/>
    </location>
    <ligand>
        <name>a divalent metal cation</name>
        <dbReference type="ChEBI" id="CHEBI:60240"/>
    </ligand>
</feature>
<evidence type="ECO:0000313" key="5">
    <source>
        <dbReference type="Proteomes" id="UP000192796"/>
    </source>
</evidence>
<reference evidence="4 5" key="1">
    <citation type="submission" date="2016-03" db="EMBL/GenBank/DDBJ databases">
        <title>Niastella vici sp. nov., isolated from farmland soil.</title>
        <authorList>
            <person name="Chen L."/>
            <person name="Wang D."/>
            <person name="Yang S."/>
            <person name="Wang G."/>
        </authorList>
    </citation>
    <scope>NUCLEOTIDE SEQUENCE [LARGE SCALE GENOMIC DNA]</scope>
    <source>
        <strain evidence="4 5">DJ57</strain>
    </source>
</reference>
<dbReference type="Gene3D" id="1.20.120.450">
    <property type="entry name" value="dinb family like domain"/>
    <property type="match status" value="1"/>
</dbReference>
<feature type="binding site" evidence="3">
    <location>
        <position position="62"/>
    </location>
    <ligand>
        <name>a divalent metal cation</name>
        <dbReference type="ChEBI" id="CHEBI:60240"/>
    </ligand>
</feature>
<name>A0A1V9FYP0_9BACT</name>
<proteinExistence type="inferred from homology"/>
<dbReference type="RefSeq" id="WP_081147660.1">
    <property type="nucleotide sequence ID" value="NZ_LVYD01000045.1"/>
</dbReference>
<comment type="caution">
    <text evidence="4">The sequence shown here is derived from an EMBL/GenBank/DDBJ whole genome shotgun (WGS) entry which is preliminary data.</text>
</comment>
<evidence type="ECO:0000256" key="2">
    <source>
        <dbReference type="ARBA" id="ARBA00022723"/>
    </source>
</evidence>
<evidence type="ECO:0000313" key="4">
    <source>
        <dbReference type="EMBL" id="OQP63398.1"/>
    </source>
</evidence>
<dbReference type="AlphaFoldDB" id="A0A1V9FYP0"/>
<sequence length="177" mass="20591">MDTVNIEPATKETAIACLMKNYANYNLWANSTLINWLKTKPVATLEREVPSSFPSIRLTLLHIWQTERYWLAILKNEDEPAYGEFTGNMQAVFDALLKTSGELARYINAMTDENVQEKTMIESPWFRCNFRNFEYIVHYANHSTYHRGQVITIGRQLGFTDAPMTDYNLYNIDGKEF</sequence>
<evidence type="ECO:0000256" key="1">
    <source>
        <dbReference type="ARBA" id="ARBA00008635"/>
    </source>
</evidence>
<feature type="binding site" evidence="3">
    <location>
        <position position="146"/>
    </location>
    <ligand>
        <name>a divalent metal cation</name>
        <dbReference type="ChEBI" id="CHEBI:60240"/>
    </ligand>
</feature>
<dbReference type="GO" id="GO:0046872">
    <property type="term" value="F:metal ion binding"/>
    <property type="evidence" value="ECO:0007669"/>
    <property type="project" value="UniProtKB-KW"/>
</dbReference>
<keyword evidence="5" id="KW-1185">Reference proteome</keyword>
<dbReference type="EMBL" id="LVYD01000045">
    <property type="protein sequence ID" value="OQP63398.1"/>
    <property type="molecule type" value="Genomic_DNA"/>
</dbReference>
<dbReference type="InterPro" id="IPR034660">
    <property type="entry name" value="DinB/YfiT-like"/>
</dbReference>
<dbReference type="PANTHER" id="PTHR37302">
    <property type="entry name" value="SLR1116 PROTEIN"/>
    <property type="match status" value="1"/>
</dbReference>
<comment type="similarity">
    <text evidence="1">Belongs to the DinB family.</text>
</comment>
<dbReference type="Proteomes" id="UP000192796">
    <property type="component" value="Unassembled WGS sequence"/>
</dbReference>
<keyword evidence="2 3" id="KW-0479">Metal-binding</keyword>
<gene>
    <name evidence="4" type="ORF">A3860_23930</name>
</gene>
<evidence type="ECO:0000256" key="3">
    <source>
        <dbReference type="PIRSR" id="PIRSR607837-1"/>
    </source>
</evidence>
<accession>A0A1V9FYP0</accession>
<protein>
    <submittedName>
        <fullName evidence="4">Damage-inducible protein DinB</fullName>
    </submittedName>
</protein>